<dbReference type="EMBL" id="HBHQ01026238">
    <property type="protein sequence ID" value="CAD9825919.1"/>
    <property type="molecule type" value="Transcribed_RNA"/>
</dbReference>
<feature type="domain" description="PDZ" evidence="2">
    <location>
        <begin position="152"/>
        <end position="221"/>
    </location>
</feature>
<feature type="region of interest" description="Disordered" evidence="1">
    <location>
        <begin position="1"/>
        <end position="22"/>
    </location>
</feature>
<dbReference type="InterPro" id="IPR001478">
    <property type="entry name" value="PDZ"/>
</dbReference>
<feature type="domain" description="PDZ" evidence="2">
    <location>
        <begin position="55"/>
        <end position="132"/>
    </location>
</feature>
<name>A0A7S2URA6_9STRA</name>
<evidence type="ECO:0000313" key="3">
    <source>
        <dbReference type="EMBL" id="CAD9825919.1"/>
    </source>
</evidence>
<accession>A0A7S2URA6</accession>
<dbReference type="Gene3D" id="2.30.42.10">
    <property type="match status" value="1"/>
</dbReference>
<organism evidence="3">
    <name type="scientific">Attheya septentrionalis</name>
    <dbReference type="NCBI Taxonomy" id="420275"/>
    <lineage>
        <taxon>Eukaryota</taxon>
        <taxon>Sar</taxon>
        <taxon>Stramenopiles</taxon>
        <taxon>Ochrophyta</taxon>
        <taxon>Bacillariophyta</taxon>
        <taxon>Coscinodiscophyceae</taxon>
        <taxon>Chaetocerotophycidae</taxon>
        <taxon>Chaetocerotales</taxon>
        <taxon>Attheyaceae</taxon>
        <taxon>Attheya</taxon>
    </lineage>
</organism>
<reference evidence="3" key="1">
    <citation type="submission" date="2021-01" db="EMBL/GenBank/DDBJ databases">
        <authorList>
            <person name="Corre E."/>
            <person name="Pelletier E."/>
            <person name="Niang G."/>
            <person name="Scheremetjew M."/>
            <person name="Finn R."/>
            <person name="Kale V."/>
            <person name="Holt S."/>
            <person name="Cochrane G."/>
            <person name="Meng A."/>
            <person name="Brown T."/>
            <person name="Cohen L."/>
        </authorList>
    </citation>
    <scope>NUCLEOTIDE SEQUENCE</scope>
    <source>
        <strain evidence="3">CCMP2084</strain>
    </source>
</reference>
<dbReference type="SUPFAM" id="SSF50156">
    <property type="entry name" value="PDZ domain-like"/>
    <property type="match status" value="2"/>
</dbReference>
<protein>
    <recommendedName>
        <fullName evidence="2">PDZ domain-containing protein</fullName>
    </recommendedName>
</protein>
<dbReference type="InterPro" id="IPR036034">
    <property type="entry name" value="PDZ_sf"/>
</dbReference>
<evidence type="ECO:0000256" key="1">
    <source>
        <dbReference type="SAM" id="MobiDB-lite"/>
    </source>
</evidence>
<sequence length="229" mass="25388">MAMHFENIPRGPPGPPSDFGSVATTQLASEVGSVVGRPADAFRRSITFIKDQPEMDWGIKIADPPARSKINKLTIQSVEGSVALSKLQPGDYLRTVNGKRIGPSYNAERAMDLMKECLETEEVLSIEVGNEGGNDTLVQATILKPDPDMTYEDLGMVVWYWGCLCIKSIDKQSMFKQTALKANDHIFSINDILCEEVTPEQFAQIIGTLPLEVTIVVRRKKQRWTGKFG</sequence>
<gene>
    <name evidence="3" type="ORF">ASEP1449_LOCUS17753</name>
</gene>
<proteinExistence type="predicted"/>
<dbReference type="SMART" id="SM00228">
    <property type="entry name" value="PDZ"/>
    <property type="match status" value="2"/>
</dbReference>
<evidence type="ECO:0000259" key="2">
    <source>
        <dbReference type="SMART" id="SM00228"/>
    </source>
</evidence>
<dbReference type="AlphaFoldDB" id="A0A7S2URA6"/>